<name>A0AAN8XIU0_HALRR</name>
<accession>A0AAN8XIU0</accession>
<dbReference type="FunFam" id="3.20.20.80:FF:000043">
    <property type="entry name" value="cytosolic endo-beta-N-acetylglucosaminidase"/>
    <property type="match status" value="1"/>
</dbReference>
<dbReference type="InterPro" id="IPR032979">
    <property type="entry name" value="ENGase"/>
</dbReference>
<keyword evidence="12" id="KW-1185">Reference proteome</keyword>
<proteinExistence type="inferred from homology"/>
<evidence type="ECO:0000256" key="1">
    <source>
        <dbReference type="ARBA" id="ARBA00004514"/>
    </source>
</evidence>
<evidence type="ECO:0000256" key="9">
    <source>
        <dbReference type="ARBA" id="ARBA00072457"/>
    </source>
</evidence>
<evidence type="ECO:0000313" key="11">
    <source>
        <dbReference type="EMBL" id="KAK7085021.1"/>
    </source>
</evidence>
<evidence type="ECO:0000256" key="5">
    <source>
        <dbReference type="ARBA" id="ARBA00022801"/>
    </source>
</evidence>
<dbReference type="Proteomes" id="UP001381693">
    <property type="component" value="Unassembled WGS sequence"/>
</dbReference>
<dbReference type="SUPFAM" id="SSF51445">
    <property type="entry name" value="(Trans)glycosidases"/>
    <property type="match status" value="1"/>
</dbReference>
<dbReference type="Gene3D" id="2.60.120.260">
    <property type="entry name" value="Galactose-binding domain-like"/>
    <property type="match status" value="1"/>
</dbReference>
<comment type="function">
    <text evidence="8">Endoglycosidase that releases N-glycans from glycoproteins by cleaving the beta-1,4-glycosidic bond in the N,N'-diacetylchitobiose core. Involved in the processing of free oligosaccharides in the cytosol.</text>
</comment>
<dbReference type="EC" id="3.2.1.96" evidence="3"/>
<keyword evidence="6" id="KW-0326">Glycosidase</keyword>
<evidence type="ECO:0000256" key="3">
    <source>
        <dbReference type="ARBA" id="ARBA00012566"/>
    </source>
</evidence>
<evidence type="ECO:0000256" key="2">
    <source>
        <dbReference type="ARBA" id="ARBA00007849"/>
    </source>
</evidence>
<evidence type="ECO:0000256" key="7">
    <source>
        <dbReference type="ARBA" id="ARBA00034414"/>
    </source>
</evidence>
<dbReference type="EMBL" id="JAXCGZ010001922">
    <property type="protein sequence ID" value="KAK7085021.1"/>
    <property type="molecule type" value="Genomic_DNA"/>
</dbReference>
<comment type="catalytic activity">
    <reaction evidence="7">
        <text>an N(4)-(oligosaccharide-(1-&gt;3)-[oligosaccharide-(1-&gt;6)]-beta-D-Man-(1-&gt;4)-beta-D-GlcNAc-(1-&gt;4)-alpha-D-GlcNAc)-L-asparaginyl-[protein] + H2O = an oligosaccharide-(1-&gt;3)-[oligosaccharide-(1-&gt;6)]-beta-D-Man-(1-&gt;4)-D-GlcNAc + N(4)-(N-acetyl-beta-D-glucosaminyl)-L-asparaginyl-[protein]</text>
        <dbReference type="Rhea" id="RHEA:73067"/>
        <dbReference type="Rhea" id="RHEA-COMP:12603"/>
        <dbReference type="Rhea" id="RHEA-COMP:18176"/>
        <dbReference type="ChEBI" id="CHEBI:15377"/>
        <dbReference type="ChEBI" id="CHEBI:132248"/>
        <dbReference type="ChEBI" id="CHEBI:192714"/>
        <dbReference type="ChEBI" id="CHEBI:192715"/>
        <dbReference type="EC" id="3.2.1.96"/>
    </reaction>
</comment>
<keyword evidence="4" id="KW-0963">Cytoplasm</keyword>
<feature type="domain" description="Cytosolic endo-beta-N-acetylglucosaminidase TIM barrel" evidence="10">
    <location>
        <begin position="64"/>
        <end position="337"/>
    </location>
</feature>
<dbReference type="AlphaFoldDB" id="A0AAN8XIU0"/>
<dbReference type="GO" id="GO:0033925">
    <property type="term" value="F:mannosyl-glycoprotein endo-beta-N-acetylglucosaminidase activity"/>
    <property type="evidence" value="ECO:0007669"/>
    <property type="project" value="UniProtKB-EC"/>
</dbReference>
<evidence type="ECO:0000259" key="10">
    <source>
        <dbReference type="Pfam" id="PF03644"/>
    </source>
</evidence>
<dbReference type="CDD" id="cd06547">
    <property type="entry name" value="GH85_ENGase"/>
    <property type="match status" value="1"/>
</dbReference>
<dbReference type="InterPro" id="IPR017853">
    <property type="entry name" value="GH"/>
</dbReference>
<dbReference type="InterPro" id="IPR005201">
    <property type="entry name" value="TIM_ENGase"/>
</dbReference>
<protein>
    <recommendedName>
        <fullName evidence="9">Cytosolic endo-beta-N-acetylglucosaminidase</fullName>
        <ecNumber evidence="3">3.2.1.96</ecNumber>
    </recommendedName>
</protein>
<evidence type="ECO:0000256" key="4">
    <source>
        <dbReference type="ARBA" id="ARBA00022490"/>
    </source>
</evidence>
<comment type="caution">
    <text evidence="11">The sequence shown here is derived from an EMBL/GenBank/DDBJ whole genome shotgun (WGS) entry which is preliminary data.</text>
</comment>
<comment type="similarity">
    <text evidence="2">Belongs to the glycosyl hydrolase 85 family.</text>
</comment>
<evidence type="ECO:0000256" key="6">
    <source>
        <dbReference type="ARBA" id="ARBA00023295"/>
    </source>
</evidence>
<dbReference type="PANTHER" id="PTHR13246">
    <property type="entry name" value="ENDO BETA N-ACETYLGLUCOSAMINIDASE"/>
    <property type="match status" value="1"/>
</dbReference>
<dbReference type="PANTHER" id="PTHR13246:SF1">
    <property type="entry name" value="CYTOSOLIC ENDO-BETA-N-ACETYLGLUCOSAMINIDASE"/>
    <property type="match status" value="1"/>
</dbReference>
<organism evidence="11 12">
    <name type="scientific">Halocaridina rubra</name>
    <name type="common">Hawaiian red shrimp</name>
    <dbReference type="NCBI Taxonomy" id="373956"/>
    <lineage>
        <taxon>Eukaryota</taxon>
        <taxon>Metazoa</taxon>
        <taxon>Ecdysozoa</taxon>
        <taxon>Arthropoda</taxon>
        <taxon>Crustacea</taxon>
        <taxon>Multicrustacea</taxon>
        <taxon>Malacostraca</taxon>
        <taxon>Eumalacostraca</taxon>
        <taxon>Eucarida</taxon>
        <taxon>Decapoda</taxon>
        <taxon>Pleocyemata</taxon>
        <taxon>Caridea</taxon>
        <taxon>Atyoidea</taxon>
        <taxon>Atyidae</taxon>
        <taxon>Halocaridina</taxon>
    </lineage>
</organism>
<dbReference type="Pfam" id="PF03644">
    <property type="entry name" value="Glyco_hydro_85"/>
    <property type="match status" value="1"/>
</dbReference>
<reference evidence="11 12" key="1">
    <citation type="submission" date="2023-11" db="EMBL/GenBank/DDBJ databases">
        <title>Halocaridina rubra genome assembly.</title>
        <authorList>
            <person name="Smith C."/>
        </authorList>
    </citation>
    <scope>NUCLEOTIDE SEQUENCE [LARGE SCALE GENOMIC DNA]</scope>
    <source>
        <strain evidence="11">EP-1</strain>
        <tissue evidence="11">Whole</tissue>
    </source>
</reference>
<evidence type="ECO:0000256" key="8">
    <source>
        <dbReference type="ARBA" id="ARBA00054935"/>
    </source>
</evidence>
<dbReference type="GO" id="GO:0005829">
    <property type="term" value="C:cytosol"/>
    <property type="evidence" value="ECO:0007669"/>
    <property type="project" value="UniProtKB-SubCell"/>
</dbReference>
<dbReference type="Gene3D" id="3.20.20.80">
    <property type="entry name" value="Glycosidases"/>
    <property type="match status" value="1"/>
</dbReference>
<gene>
    <name evidence="11" type="ORF">SK128_026538</name>
</gene>
<comment type="subcellular location">
    <subcellularLocation>
        <location evidence="1">Cytoplasm</location>
        <location evidence="1">Cytosol</location>
    </subcellularLocation>
</comment>
<keyword evidence="5" id="KW-0378">Hydrolase</keyword>
<evidence type="ECO:0000313" key="12">
    <source>
        <dbReference type="Proteomes" id="UP001381693"/>
    </source>
</evidence>
<sequence length="529" mass="60404">MAPAVQRQGREIVPLISWKELMDWKEPPDCIEEIVNGTALMPRAPSYTQKQLKTLVCHDLKGGYLDDRFYSGCCNKNAYRFYNWSGVDIFIYFSHHLLTIPPPCWVNAAHLHGVKVLGTFITEWEAGAVICQKLLCNEESINLCVSQMVKIAQYHHLEGWFINIENAIDVNKIDNLVIFIKKLTTAMHEVNPESLVLWYDSVTKEGKLDWQNELNVLNRCFFDACDGIFLNYTWTHEHLKRTRDAAGNRNSDVFVGVDVFGRNFYEGGKFNTYKAFAEARSQELSAALFAQGWTYENQDDFEGNEEKLWKSLSPYLFYHGPRSLPFRTSFCQGVGEKKFFRGECKETGDWFNLSLQQYQPIWANEAHVKMEFTQTDGYNGGGCLQLATTAPATVRLFICEMKWQVALLTTVVYKWCEAPVPLSLVLQFDVNPKDEKSLVRQRVEVLALEGNSEYTNAAGCEKERNVMLVEQSSLAEKVVETEKEGWMIKTFSVREEGLTLKQANIRLEGASSLLLGSIDLQNICTKGLQ</sequence>